<dbReference type="AlphaFoldDB" id="A0AAJ5YPX5"/>
<proteinExistence type="predicted"/>
<feature type="domain" description="SPX" evidence="2">
    <location>
        <begin position="1"/>
        <end position="167"/>
    </location>
</feature>
<evidence type="ECO:0000313" key="3">
    <source>
        <dbReference type="EMBL" id="WFC98329.1"/>
    </source>
</evidence>
<reference evidence="3 4" key="1">
    <citation type="submission" date="2023-03" db="EMBL/GenBank/DDBJ databases">
        <title>Mating type loci evolution in Malassezia.</title>
        <authorList>
            <person name="Coelho M.A."/>
        </authorList>
    </citation>
    <scope>NUCLEOTIDE SEQUENCE [LARGE SCALE GENOMIC DNA]</scope>
    <source>
        <strain evidence="3 4">CBS 9725</strain>
    </source>
</reference>
<dbReference type="Pfam" id="PF03105">
    <property type="entry name" value="SPX"/>
    <property type="match status" value="2"/>
</dbReference>
<keyword evidence="4" id="KW-1185">Reference proteome</keyword>
<gene>
    <name evidence="3" type="primary">PHO81_1</name>
    <name evidence="3" type="ORF">MYAM1_001055</name>
</gene>
<dbReference type="PANTHER" id="PTHR45978:SF7">
    <property type="entry name" value="SPX DOMAIN-CONTAINING PROTEIN 4"/>
    <property type="match status" value="1"/>
</dbReference>
<dbReference type="InterPro" id="IPR004331">
    <property type="entry name" value="SPX_dom"/>
</dbReference>
<name>A0AAJ5YPX5_9BASI</name>
<feature type="region of interest" description="Disordered" evidence="1">
    <location>
        <begin position="18"/>
        <end position="42"/>
    </location>
</feature>
<dbReference type="Proteomes" id="UP001219567">
    <property type="component" value="Chromosome 1"/>
</dbReference>
<dbReference type="EMBL" id="CP119943">
    <property type="protein sequence ID" value="WFC98329.1"/>
    <property type="molecule type" value="Genomic_DNA"/>
</dbReference>
<evidence type="ECO:0000259" key="2">
    <source>
        <dbReference type="PROSITE" id="PS51382"/>
    </source>
</evidence>
<sequence>MKIINSLEKGRLGDAALFATSVRPPNSDSRQDQPPLATDSPASELQVHKAAFFFKLERELEKINAFYLQKESDLRARLTTLISKKRHLIASASGQPRVSSEANGARSRMVITKDSPQLVALLEGFQYFEKDLAKLQQFIEINATGFRKILKKWDKRSKSQTKELYLARQVDAQRTSLLD</sequence>
<dbReference type="PROSITE" id="PS51382">
    <property type="entry name" value="SPX"/>
    <property type="match status" value="1"/>
</dbReference>
<evidence type="ECO:0000256" key="1">
    <source>
        <dbReference type="SAM" id="MobiDB-lite"/>
    </source>
</evidence>
<dbReference type="InterPro" id="IPR031142">
    <property type="entry name" value="SPX_prot"/>
</dbReference>
<dbReference type="CDD" id="cd14483">
    <property type="entry name" value="SPX_PHO81_NUC-2_like"/>
    <property type="match status" value="1"/>
</dbReference>
<dbReference type="GO" id="GO:0016036">
    <property type="term" value="P:cellular response to phosphate starvation"/>
    <property type="evidence" value="ECO:0007669"/>
    <property type="project" value="InterPro"/>
</dbReference>
<accession>A0AAJ5YPX5</accession>
<dbReference type="PANTHER" id="PTHR45978">
    <property type="entry name" value="SPX DOMAIN-CONTAINING PROTEIN 3"/>
    <property type="match status" value="1"/>
</dbReference>
<protein>
    <submittedName>
        <fullName evidence="3">Phosphate system positive regulatory protein pho81</fullName>
    </submittedName>
</protein>
<evidence type="ECO:0000313" key="4">
    <source>
        <dbReference type="Proteomes" id="UP001219567"/>
    </source>
</evidence>
<organism evidence="3 4">
    <name type="scientific">Malassezia yamatoensis</name>
    <dbReference type="NCBI Taxonomy" id="253288"/>
    <lineage>
        <taxon>Eukaryota</taxon>
        <taxon>Fungi</taxon>
        <taxon>Dikarya</taxon>
        <taxon>Basidiomycota</taxon>
        <taxon>Ustilaginomycotina</taxon>
        <taxon>Malasseziomycetes</taxon>
        <taxon>Malasseziales</taxon>
        <taxon>Malasseziaceae</taxon>
        <taxon>Malassezia</taxon>
    </lineage>
</organism>